<gene>
    <name evidence="1" type="ORF">FB473_000893</name>
</gene>
<evidence type="ECO:0000313" key="2">
    <source>
        <dbReference type="Proteomes" id="UP000749311"/>
    </source>
</evidence>
<evidence type="ECO:0000313" key="1">
    <source>
        <dbReference type="EMBL" id="NIH56248.1"/>
    </source>
</evidence>
<accession>A0ABX0SCX8</accession>
<comment type="caution">
    <text evidence="1">The sequence shown here is derived from an EMBL/GenBank/DDBJ whole genome shotgun (WGS) entry which is preliminary data.</text>
</comment>
<name>A0ABX0SCX8_9ACTN</name>
<sequence length="144" mass="15521">MSYDNDLMAGAAQLLADAGVARWIPTGVYPSSGLPAVFIRAMPDSPDDAISLATYPVQPAIAPDDEVIGLQVRIRADGSCPAATDEFVEQVRQVLHNLRGHLGTVPITLCAHQSGASLGQDDRDRWGWSSNFYITAPRPTPHFH</sequence>
<dbReference type="Proteomes" id="UP000749311">
    <property type="component" value="Unassembled WGS sequence"/>
</dbReference>
<dbReference type="EMBL" id="JAAMOZ010000001">
    <property type="protein sequence ID" value="NIH56248.1"/>
    <property type="molecule type" value="Genomic_DNA"/>
</dbReference>
<dbReference type="RefSeq" id="WP_167165218.1">
    <property type="nucleotide sequence ID" value="NZ_BAAAOO010000002.1"/>
</dbReference>
<keyword evidence="2" id="KW-1185">Reference proteome</keyword>
<organism evidence="1 2">
    <name type="scientific">Brooklawnia cerclae</name>
    <dbReference type="NCBI Taxonomy" id="349934"/>
    <lineage>
        <taxon>Bacteria</taxon>
        <taxon>Bacillati</taxon>
        <taxon>Actinomycetota</taxon>
        <taxon>Actinomycetes</taxon>
        <taxon>Propionibacteriales</taxon>
        <taxon>Propionibacteriaceae</taxon>
        <taxon>Brooklawnia</taxon>
    </lineage>
</organism>
<dbReference type="InterPro" id="IPR024411">
    <property type="entry name" value="Tail_terminator_phage"/>
</dbReference>
<evidence type="ECO:0008006" key="3">
    <source>
        <dbReference type="Google" id="ProtNLM"/>
    </source>
</evidence>
<reference evidence="1 2" key="1">
    <citation type="submission" date="2020-02" db="EMBL/GenBank/DDBJ databases">
        <title>Sequencing the genomes of 1000 actinobacteria strains.</title>
        <authorList>
            <person name="Klenk H.-P."/>
        </authorList>
    </citation>
    <scope>NUCLEOTIDE SEQUENCE [LARGE SCALE GENOMIC DNA]</scope>
    <source>
        <strain evidence="1 2">DSM 19609</strain>
    </source>
</reference>
<proteinExistence type="predicted"/>
<protein>
    <recommendedName>
        <fullName evidence="3">Tail terminator</fullName>
    </recommendedName>
</protein>
<dbReference type="Pfam" id="PF12691">
    <property type="entry name" value="Phage_tail_terminator_6"/>
    <property type="match status" value="1"/>
</dbReference>